<feature type="domain" description="Aminotransferase class V" evidence="3">
    <location>
        <begin position="126"/>
        <end position="415"/>
    </location>
</feature>
<feature type="compositionally biased region" description="Basic and acidic residues" evidence="2">
    <location>
        <begin position="62"/>
        <end position="72"/>
    </location>
</feature>
<feature type="compositionally biased region" description="Polar residues" evidence="2">
    <location>
        <begin position="38"/>
        <end position="61"/>
    </location>
</feature>
<dbReference type="InterPro" id="IPR015421">
    <property type="entry name" value="PyrdxlP-dep_Trfase_major"/>
</dbReference>
<dbReference type="Pfam" id="PF00266">
    <property type="entry name" value="Aminotran_5"/>
    <property type="match status" value="1"/>
</dbReference>
<evidence type="ECO:0000256" key="2">
    <source>
        <dbReference type="SAM" id="MobiDB-lite"/>
    </source>
</evidence>
<dbReference type="GeneID" id="37018106"/>
<keyword evidence="5" id="KW-1185">Reference proteome</keyword>
<dbReference type="InParanoid" id="A0A316VGF8"/>
<proteinExistence type="predicted"/>
<dbReference type="Gene3D" id="3.40.640.10">
    <property type="entry name" value="Type I PLP-dependent aspartate aminotransferase-like (Major domain)"/>
    <property type="match status" value="1"/>
</dbReference>
<evidence type="ECO:0000256" key="1">
    <source>
        <dbReference type="ARBA" id="ARBA00022898"/>
    </source>
</evidence>
<dbReference type="SUPFAM" id="SSF53383">
    <property type="entry name" value="PLP-dependent transferases"/>
    <property type="match status" value="1"/>
</dbReference>
<feature type="region of interest" description="Disordered" evidence="2">
    <location>
        <begin position="1"/>
        <end position="72"/>
    </location>
</feature>
<dbReference type="Proteomes" id="UP000245771">
    <property type="component" value="Unassembled WGS sequence"/>
</dbReference>
<evidence type="ECO:0000259" key="3">
    <source>
        <dbReference type="Pfam" id="PF00266"/>
    </source>
</evidence>
<dbReference type="OrthoDB" id="5978656at2759"/>
<dbReference type="PANTHER" id="PTHR43092:SF2">
    <property type="entry name" value="HERCYNYLCYSTEINE SULFOXIDE LYASE"/>
    <property type="match status" value="1"/>
</dbReference>
<name>A0A316VGF8_9BASI</name>
<dbReference type="RefSeq" id="XP_025357021.1">
    <property type="nucleotide sequence ID" value="XM_025496325.1"/>
</dbReference>
<dbReference type="Gene3D" id="3.90.1150.10">
    <property type="entry name" value="Aspartate Aminotransferase, domain 1"/>
    <property type="match status" value="1"/>
</dbReference>
<organism evidence="4 5">
    <name type="scientific">Meira miltonrushii</name>
    <dbReference type="NCBI Taxonomy" id="1280837"/>
    <lineage>
        <taxon>Eukaryota</taxon>
        <taxon>Fungi</taxon>
        <taxon>Dikarya</taxon>
        <taxon>Basidiomycota</taxon>
        <taxon>Ustilaginomycotina</taxon>
        <taxon>Exobasidiomycetes</taxon>
        <taxon>Exobasidiales</taxon>
        <taxon>Brachybasidiaceae</taxon>
        <taxon>Meira</taxon>
    </lineage>
</organism>
<dbReference type="GO" id="GO:0016740">
    <property type="term" value="F:transferase activity"/>
    <property type="evidence" value="ECO:0007669"/>
    <property type="project" value="UniProtKB-KW"/>
</dbReference>
<evidence type="ECO:0000313" key="4">
    <source>
        <dbReference type="EMBL" id="PWN36719.1"/>
    </source>
</evidence>
<dbReference type="InterPro" id="IPR000192">
    <property type="entry name" value="Aminotrans_V_dom"/>
</dbReference>
<dbReference type="InterPro" id="IPR015424">
    <property type="entry name" value="PyrdxlP-dep_Trfase"/>
</dbReference>
<reference evidence="4 5" key="1">
    <citation type="journal article" date="2018" name="Mol. Biol. Evol.">
        <title>Broad Genomic Sampling Reveals a Smut Pathogenic Ancestry of the Fungal Clade Ustilaginomycotina.</title>
        <authorList>
            <person name="Kijpornyongpan T."/>
            <person name="Mondo S.J."/>
            <person name="Barry K."/>
            <person name="Sandor L."/>
            <person name="Lee J."/>
            <person name="Lipzen A."/>
            <person name="Pangilinan J."/>
            <person name="LaButti K."/>
            <person name="Hainaut M."/>
            <person name="Henrissat B."/>
            <person name="Grigoriev I.V."/>
            <person name="Spatafora J.W."/>
            <person name="Aime M.C."/>
        </authorList>
    </citation>
    <scope>NUCLEOTIDE SEQUENCE [LARGE SCALE GENOMIC DNA]</scope>
    <source>
        <strain evidence="4 5">MCA 3882</strain>
    </source>
</reference>
<dbReference type="FunCoup" id="A0A316VGF8">
    <property type="interactions" value="12"/>
</dbReference>
<dbReference type="InterPro" id="IPR015422">
    <property type="entry name" value="PyrdxlP-dep_Trfase_small"/>
</dbReference>
<dbReference type="EMBL" id="KZ819602">
    <property type="protein sequence ID" value="PWN36719.1"/>
    <property type="molecule type" value="Genomic_DNA"/>
</dbReference>
<gene>
    <name evidence="4" type="ORF">FA14DRAFT_118951</name>
</gene>
<dbReference type="AlphaFoldDB" id="A0A316VGF8"/>
<protein>
    <submittedName>
        <fullName evidence="4">PLP-dependent transferase</fullName>
    </submittedName>
</protein>
<sequence>MRKPARDNPWATGSPVPEANDDQDDRVNATAEKLKDLQTASNAAHTDIQTSKASQQKYSLTSDEREGDYDLPKLGKPAARYFNFKPGYLNLNNGSYGACPQPVMEYVKQLLDQQEETPDNWRYNVMGDLVDEAKASIAKIVNAEPETIALIQNASTGTNAVLRDMIFKDGDAILTLSCTYGAVNKTIDYVLENERLRGINVTNEVVSITLPCKHEDMLAKLRESIASVKKAGKKIRIGVVDTIFSRPGVRLPWEEMVAILRENGILSLVDGAHGIGAIPIDLKKADPDFFVSNCHKWLYAHRSNAFLYVPLRNRHIQRSGMPTSFCFTPNATSENNTWSQQWMLNGTTDMSVALSVQAAIQFRQKLGGEARIMNYNHDLAVRGGEEAAKILGTSVMDNEDHSLTASMVNIRLPIISSRIANGNTQDPVAFEKWAQKAESWFFKSLFEEFKCAAPVFAHDGKIWVRMSAQIWLDIDDFKYCARALLDLCKRINEGQVTDLK</sequence>
<keyword evidence="1" id="KW-0663">Pyridoxal phosphate</keyword>
<keyword evidence="4" id="KW-0808">Transferase</keyword>
<dbReference type="PANTHER" id="PTHR43092">
    <property type="entry name" value="L-CYSTEINE DESULFHYDRASE"/>
    <property type="match status" value="1"/>
</dbReference>
<dbReference type="STRING" id="1280837.A0A316VGF8"/>
<accession>A0A316VGF8</accession>
<evidence type="ECO:0000313" key="5">
    <source>
        <dbReference type="Proteomes" id="UP000245771"/>
    </source>
</evidence>